<keyword evidence="3" id="KW-1185">Reference proteome</keyword>
<name>A0AAD5XQY8_9FUNG</name>
<accession>A0AAD5XQY8</accession>
<feature type="region of interest" description="Disordered" evidence="1">
    <location>
        <begin position="166"/>
        <end position="216"/>
    </location>
</feature>
<comment type="caution">
    <text evidence="2">The sequence shown here is derived from an EMBL/GenBank/DDBJ whole genome shotgun (WGS) entry which is preliminary data.</text>
</comment>
<dbReference type="EMBL" id="JADGJQ010000002">
    <property type="protein sequence ID" value="KAJ3185148.1"/>
    <property type="molecule type" value="Genomic_DNA"/>
</dbReference>
<gene>
    <name evidence="2" type="ORF">HDU87_002715</name>
</gene>
<dbReference type="Proteomes" id="UP001212152">
    <property type="component" value="Unassembled WGS sequence"/>
</dbReference>
<feature type="compositionally biased region" description="Basic and acidic residues" evidence="1">
    <location>
        <begin position="194"/>
        <end position="203"/>
    </location>
</feature>
<proteinExistence type="predicted"/>
<reference evidence="2" key="1">
    <citation type="submission" date="2020-05" db="EMBL/GenBank/DDBJ databases">
        <title>Phylogenomic resolution of chytrid fungi.</title>
        <authorList>
            <person name="Stajich J.E."/>
            <person name="Amses K."/>
            <person name="Simmons R."/>
            <person name="Seto K."/>
            <person name="Myers J."/>
            <person name="Bonds A."/>
            <person name="Quandt C.A."/>
            <person name="Barry K."/>
            <person name="Liu P."/>
            <person name="Grigoriev I."/>
            <person name="Longcore J.E."/>
            <person name="James T.Y."/>
        </authorList>
    </citation>
    <scope>NUCLEOTIDE SEQUENCE</scope>
    <source>
        <strain evidence="2">JEL0379</strain>
    </source>
</reference>
<dbReference type="AlphaFoldDB" id="A0AAD5XQY8"/>
<protein>
    <submittedName>
        <fullName evidence="2">Uncharacterized protein</fullName>
    </submittedName>
</protein>
<sequence>MPQPTPYSDAYVADATAAVAAADAECNADLKRTLWRLRVAADQAAAIIEASTTTAAQANRVSTPKSPNSLHVELNVHQTTSEPTAPTQPPTGAGSTAPSPAQIPHRLSPQLFQRTVGCGTTFLAAKTYTSEASQPERQPRTYRRANLRVRRPPSPFQRHAYIISPPRYPTSSAAAAPPSPTATSTSSTVSSISEARRPRESRNKPRRMLSGTRTQNPDAMVGVVEHALRAKSADAALIRMNTGLQRLATELTTFGAAPQPLEWEDIVKRRLRRKTPTLAHVQVD</sequence>
<evidence type="ECO:0000313" key="2">
    <source>
        <dbReference type="EMBL" id="KAJ3185148.1"/>
    </source>
</evidence>
<feature type="compositionally biased region" description="Low complexity" evidence="1">
    <location>
        <begin position="169"/>
        <end position="193"/>
    </location>
</feature>
<evidence type="ECO:0000313" key="3">
    <source>
        <dbReference type="Proteomes" id="UP001212152"/>
    </source>
</evidence>
<evidence type="ECO:0000256" key="1">
    <source>
        <dbReference type="SAM" id="MobiDB-lite"/>
    </source>
</evidence>
<organism evidence="2 3">
    <name type="scientific">Geranomyces variabilis</name>
    <dbReference type="NCBI Taxonomy" id="109894"/>
    <lineage>
        <taxon>Eukaryota</taxon>
        <taxon>Fungi</taxon>
        <taxon>Fungi incertae sedis</taxon>
        <taxon>Chytridiomycota</taxon>
        <taxon>Chytridiomycota incertae sedis</taxon>
        <taxon>Chytridiomycetes</taxon>
        <taxon>Spizellomycetales</taxon>
        <taxon>Powellomycetaceae</taxon>
        <taxon>Geranomyces</taxon>
    </lineage>
</organism>
<feature type="region of interest" description="Disordered" evidence="1">
    <location>
        <begin position="77"/>
        <end position="104"/>
    </location>
</feature>